<feature type="transmembrane region" description="Helical" evidence="7">
    <location>
        <begin position="159"/>
        <end position="178"/>
    </location>
</feature>
<protein>
    <submittedName>
        <fullName evidence="9">DedA family protein</fullName>
    </submittedName>
</protein>
<dbReference type="InterPro" id="IPR032818">
    <property type="entry name" value="DedA-like"/>
</dbReference>
<comment type="caution">
    <text evidence="7">Lacks conserved residue(s) required for the propagation of feature annotation.</text>
</comment>
<dbReference type="PANTHER" id="PTHR30353">
    <property type="entry name" value="INNER MEMBRANE PROTEIN DEDA-RELATED"/>
    <property type="match status" value="1"/>
</dbReference>
<keyword evidence="6 7" id="KW-0472">Membrane</keyword>
<evidence type="ECO:0000256" key="7">
    <source>
        <dbReference type="RuleBase" id="RU367016"/>
    </source>
</evidence>
<proteinExistence type="inferred from homology"/>
<reference evidence="9 10" key="1">
    <citation type="submission" date="2018-07" db="EMBL/GenBank/DDBJ databases">
        <title>Arthrobacter sp. nov., isolated from raw cow's milk with high bacterial count.</title>
        <authorList>
            <person name="Hahne J."/>
            <person name="Isele D."/>
            <person name="Lipski A."/>
        </authorList>
    </citation>
    <scope>NUCLEOTIDE SEQUENCE [LARGE SCALE GENOMIC DNA]</scope>
    <source>
        <strain evidence="9 10">JZ R-35</strain>
    </source>
</reference>
<evidence type="ECO:0000256" key="3">
    <source>
        <dbReference type="ARBA" id="ARBA00022475"/>
    </source>
</evidence>
<gene>
    <name evidence="9" type="ORF">DWB68_04845</name>
</gene>
<dbReference type="RefSeq" id="WP_119424020.1">
    <property type="nucleotide sequence ID" value="NZ_QQXK01000007.1"/>
</dbReference>
<comment type="similarity">
    <text evidence="2 7">Belongs to the DedA family.</text>
</comment>
<comment type="subcellular location">
    <subcellularLocation>
        <location evidence="1 7">Cell membrane</location>
        <topology evidence="1 7">Multi-pass membrane protein</topology>
    </subcellularLocation>
</comment>
<dbReference type="GO" id="GO:0005886">
    <property type="term" value="C:plasma membrane"/>
    <property type="evidence" value="ECO:0007669"/>
    <property type="project" value="UniProtKB-SubCell"/>
</dbReference>
<name>A0A399JBC5_9MICC</name>
<keyword evidence="10" id="KW-1185">Reference proteome</keyword>
<evidence type="ECO:0000313" key="9">
    <source>
        <dbReference type="EMBL" id="RII42875.1"/>
    </source>
</evidence>
<feature type="transmembrane region" description="Helical" evidence="7">
    <location>
        <begin position="184"/>
        <end position="205"/>
    </location>
</feature>
<dbReference type="AlphaFoldDB" id="A0A399JBC5"/>
<organism evidence="9 10">
    <name type="scientific">Galactobacter valiniphilus</name>
    <dbReference type="NCBI Taxonomy" id="2676122"/>
    <lineage>
        <taxon>Bacteria</taxon>
        <taxon>Bacillati</taxon>
        <taxon>Actinomycetota</taxon>
        <taxon>Actinomycetes</taxon>
        <taxon>Micrococcales</taxon>
        <taxon>Micrococcaceae</taxon>
        <taxon>Galactobacter</taxon>
    </lineage>
</organism>
<sequence length="263" mass="28657">MSPNDLFTAFTDLMHAINAAVLSASEAWWVLPVIFTMCLIDGFFPVVPSESLLVALASVWAGTAGPWAVVLLALVGAGGAFLGDQIAYSIGKAVGTRRFRWMNRPKVRKAFDLAEHQLEARGAVLIFTARYIPIGRVAVNFTAGATGFSRRRFTFFDGLACLMWGFYSVGIGALAGQWMAHNKLLAIVISVAIALALGWVIDRLIHRFLLRFRPQSAVLAEQREAVRRRLGGRSEVLRAGAIEAEASEVEQGQKEPPRATATE</sequence>
<comment type="caution">
    <text evidence="9">The sequence shown here is derived from an EMBL/GenBank/DDBJ whole genome shotgun (WGS) entry which is preliminary data.</text>
</comment>
<feature type="transmembrane region" description="Helical" evidence="7">
    <location>
        <begin position="67"/>
        <end position="90"/>
    </location>
</feature>
<evidence type="ECO:0000256" key="2">
    <source>
        <dbReference type="ARBA" id="ARBA00010792"/>
    </source>
</evidence>
<accession>A0A399JBC5</accession>
<evidence type="ECO:0000256" key="5">
    <source>
        <dbReference type="ARBA" id="ARBA00022989"/>
    </source>
</evidence>
<evidence type="ECO:0000259" key="8">
    <source>
        <dbReference type="Pfam" id="PF09335"/>
    </source>
</evidence>
<dbReference type="Proteomes" id="UP000265419">
    <property type="component" value="Unassembled WGS sequence"/>
</dbReference>
<dbReference type="PANTHER" id="PTHR30353:SF0">
    <property type="entry name" value="TRANSMEMBRANE PROTEIN"/>
    <property type="match status" value="1"/>
</dbReference>
<keyword evidence="3 7" id="KW-1003">Cell membrane</keyword>
<dbReference type="Pfam" id="PF09335">
    <property type="entry name" value="VTT_dom"/>
    <property type="match status" value="1"/>
</dbReference>
<keyword evidence="5 7" id="KW-1133">Transmembrane helix</keyword>
<evidence type="ECO:0000256" key="1">
    <source>
        <dbReference type="ARBA" id="ARBA00004651"/>
    </source>
</evidence>
<feature type="domain" description="VTT" evidence="8">
    <location>
        <begin position="47"/>
        <end position="173"/>
    </location>
</feature>
<dbReference type="EMBL" id="QQXK01000007">
    <property type="protein sequence ID" value="RII42875.1"/>
    <property type="molecule type" value="Genomic_DNA"/>
</dbReference>
<keyword evidence="4 7" id="KW-0812">Transmembrane</keyword>
<dbReference type="InterPro" id="IPR032816">
    <property type="entry name" value="VTT_dom"/>
</dbReference>
<evidence type="ECO:0000313" key="10">
    <source>
        <dbReference type="Proteomes" id="UP000265419"/>
    </source>
</evidence>
<evidence type="ECO:0000256" key="6">
    <source>
        <dbReference type="ARBA" id="ARBA00023136"/>
    </source>
</evidence>
<evidence type="ECO:0000256" key="4">
    <source>
        <dbReference type="ARBA" id="ARBA00022692"/>
    </source>
</evidence>